<dbReference type="CDD" id="cd11070">
    <property type="entry name" value="CYP56-like"/>
    <property type="match status" value="1"/>
</dbReference>
<dbReference type="InterPro" id="IPR050121">
    <property type="entry name" value="Cytochrome_P450_monoxygenase"/>
</dbReference>
<dbReference type="SUPFAM" id="SSF48264">
    <property type="entry name" value="Cytochrome P450"/>
    <property type="match status" value="1"/>
</dbReference>
<evidence type="ECO:0000256" key="5">
    <source>
        <dbReference type="PIRSR" id="PIRSR602401-1"/>
    </source>
</evidence>
<keyword evidence="4 5" id="KW-0408">Iron</keyword>
<keyword evidence="3 5" id="KW-0479">Metal-binding</keyword>
<keyword evidence="6 8" id="KW-0503">Monooxygenase</keyword>
<keyword evidence="7" id="KW-0472">Membrane</keyword>
<dbReference type="PRINTS" id="PR00385">
    <property type="entry name" value="P450"/>
</dbReference>
<dbReference type="OrthoDB" id="1470350at2759"/>
<dbReference type="PANTHER" id="PTHR24305">
    <property type="entry name" value="CYTOCHROME P450"/>
    <property type="match status" value="1"/>
</dbReference>
<dbReference type="InterPro" id="IPR001128">
    <property type="entry name" value="Cyt_P450"/>
</dbReference>
<dbReference type="Pfam" id="PF00067">
    <property type="entry name" value="p450"/>
    <property type="match status" value="1"/>
</dbReference>
<dbReference type="InterPro" id="IPR036396">
    <property type="entry name" value="Cyt_P450_sf"/>
</dbReference>
<dbReference type="PROSITE" id="PS00086">
    <property type="entry name" value="CYTOCHROME_P450"/>
    <property type="match status" value="1"/>
</dbReference>
<dbReference type="InterPro" id="IPR002401">
    <property type="entry name" value="Cyt_P450_E_grp-I"/>
</dbReference>
<feature type="transmembrane region" description="Helical" evidence="7">
    <location>
        <begin position="41"/>
        <end position="61"/>
    </location>
</feature>
<dbReference type="AlphaFoldDB" id="A0A9P4HMY5"/>
<dbReference type="InterPro" id="IPR017972">
    <property type="entry name" value="Cyt_P450_CS"/>
</dbReference>
<sequence>MPTVFLLAPALLVATYFWNTYRSFAANLAAAKQSQLPYVITPWNGYNVLWMIVGGLIYPLLDKLPVSWTRSWLPFLEPEWVYKRNYGVFEEYGSDAIIVVSPGEIHCYVADAEAVADICARRTDFQKPLERYGNVQLYGHNVVVSEGPTWRRHRKITAPSFSEKNNIIVWGESLRQAQSLLVHWEATKTVANAESDMMSLSLHIISKAGFGIQVLWPHEECSAKEEEVNGHFSSTKPSPGHSMSYKEAMSKLMKNVIWIPIMPKWLRDVVPFEGPRTASLAYDEWGQYMSDLYSMKKADMRNGKMTEGLDLLGRNSLTTGYPPSGAVMRGAGLTQETLNAPKAPEQQLSDSEILGNAFVFMLAGHETTANAMHFALILLALNPRCQRKLQDELKAIFGDRPVQEWTYDRDLPKIMTGYTAAVMYETMRLIPAVTAIPKTTMKDSPQALVVNGKRVVIPENCLTSLDVPGTHHNPKYWPACPDIDALPAGDELDQFKPERWLSNANKEVESDNLDTQSSLFRPAPGVFLPFSEGARSCMGRRFAQVEVMSVLAVLFQHHSVELAVDEFATDDEVERMPRRGSERKEVWQRAAGKSVDLLKNGMASLITLQMRKGHVPLRIVKKGEERFVFD</sequence>
<comment type="similarity">
    <text evidence="2 6">Belongs to the cytochrome P450 family.</text>
</comment>
<proteinExistence type="inferred from homology"/>
<evidence type="ECO:0000256" key="2">
    <source>
        <dbReference type="ARBA" id="ARBA00010617"/>
    </source>
</evidence>
<dbReference type="Gene3D" id="1.10.630.10">
    <property type="entry name" value="Cytochrome P450"/>
    <property type="match status" value="1"/>
</dbReference>
<evidence type="ECO:0000256" key="6">
    <source>
        <dbReference type="RuleBase" id="RU000461"/>
    </source>
</evidence>
<keyword evidence="5 6" id="KW-0349">Heme</keyword>
<keyword evidence="7" id="KW-1133">Transmembrane helix</keyword>
<name>A0A9P4HMY5_9PEZI</name>
<dbReference type="EMBL" id="ML978822">
    <property type="protein sequence ID" value="KAF2083231.1"/>
    <property type="molecule type" value="Genomic_DNA"/>
</dbReference>
<evidence type="ECO:0000256" key="3">
    <source>
        <dbReference type="ARBA" id="ARBA00022723"/>
    </source>
</evidence>
<keyword evidence="7" id="KW-0812">Transmembrane</keyword>
<organism evidence="8 9">
    <name type="scientific">Saccharata proteae CBS 121410</name>
    <dbReference type="NCBI Taxonomy" id="1314787"/>
    <lineage>
        <taxon>Eukaryota</taxon>
        <taxon>Fungi</taxon>
        <taxon>Dikarya</taxon>
        <taxon>Ascomycota</taxon>
        <taxon>Pezizomycotina</taxon>
        <taxon>Dothideomycetes</taxon>
        <taxon>Dothideomycetes incertae sedis</taxon>
        <taxon>Botryosphaeriales</taxon>
        <taxon>Saccharataceae</taxon>
        <taxon>Saccharata</taxon>
    </lineage>
</organism>
<dbReference type="GO" id="GO:0020037">
    <property type="term" value="F:heme binding"/>
    <property type="evidence" value="ECO:0007669"/>
    <property type="project" value="InterPro"/>
</dbReference>
<evidence type="ECO:0000313" key="8">
    <source>
        <dbReference type="EMBL" id="KAF2083231.1"/>
    </source>
</evidence>
<feature type="binding site" description="axial binding residue" evidence="5">
    <location>
        <position position="537"/>
    </location>
    <ligand>
        <name>heme</name>
        <dbReference type="ChEBI" id="CHEBI:30413"/>
    </ligand>
    <ligandPart>
        <name>Fe</name>
        <dbReference type="ChEBI" id="CHEBI:18248"/>
    </ligandPart>
</feature>
<reference evidence="8" key="1">
    <citation type="journal article" date="2020" name="Stud. Mycol.">
        <title>101 Dothideomycetes genomes: a test case for predicting lifestyles and emergence of pathogens.</title>
        <authorList>
            <person name="Haridas S."/>
            <person name="Albert R."/>
            <person name="Binder M."/>
            <person name="Bloem J."/>
            <person name="Labutti K."/>
            <person name="Salamov A."/>
            <person name="Andreopoulos B."/>
            <person name="Baker S."/>
            <person name="Barry K."/>
            <person name="Bills G."/>
            <person name="Bluhm B."/>
            <person name="Cannon C."/>
            <person name="Castanera R."/>
            <person name="Culley D."/>
            <person name="Daum C."/>
            <person name="Ezra D."/>
            <person name="Gonzalez J."/>
            <person name="Henrissat B."/>
            <person name="Kuo A."/>
            <person name="Liang C."/>
            <person name="Lipzen A."/>
            <person name="Lutzoni F."/>
            <person name="Magnuson J."/>
            <person name="Mondo S."/>
            <person name="Nolan M."/>
            <person name="Ohm R."/>
            <person name="Pangilinan J."/>
            <person name="Park H.-J."/>
            <person name="Ramirez L."/>
            <person name="Alfaro M."/>
            <person name="Sun H."/>
            <person name="Tritt A."/>
            <person name="Yoshinaga Y."/>
            <person name="Zwiers L.-H."/>
            <person name="Turgeon B."/>
            <person name="Goodwin S."/>
            <person name="Spatafora J."/>
            <person name="Crous P."/>
            <person name="Grigoriev I."/>
        </authorList>
    </citation>
    <scope>NUCLEOTIDE SEQUENCE</scope>
    <source>
        <strain evidence="8">CBS 121410</strain>
    </source>
</reference>
<keyword evidence="9" id="KW-1185">Reference proteome</keyword>
<evidence type="ECO:0000313" key="9">
    <source>
        <dbReference type="Proteomes" id="UP000799776"/>
    </source>
</evidence>
<dbReference type="GO" id="GO:0005506">
    <property type="term" value="F:iron ion binding"/>
    <property type="evidence" value="ECO:0007669"/>
    <property type="project" value="InterPro"/>
</dbReference>
<evidence type="ECO:0000256" key="4">
    <source>
        <dbReference type="ARBA" id="ARBA00023004"/>
    </source>
</evidence>
<dbReference type="GO" id="GO:0016705">
    <property type="term" value="F:oxidoreductase activity, acting on paired donors, with incorporation or reduction of molecular oxygen"/>
    <property type="evidence" value="ECO:0007669"/>
    <property type="project" value="InterPro"/>
</dbReference>
<dbReference type="PANTHER" id="PTHR24305:SF166">
    <property type="entry name" value="CYTOCHROME P450 12A4, MITOCHONDRIAL-RELATED"/>
    <property type="match status" value="1"/>
</dbReference>
<protein>
    <submittedName>
        <fullName evidence="8">Cytochrome P450 monooxygenase-like protein</fullName>
    </submittedName>
</protein>
<dbReference type="Proteomes" id="UP000799776">
    <property type="component" value="Unassembled WGS sequence"/>
</dbReference>
<keyword evidence="6" id="KW-0560">Oxidoreductase</keyword>
<evidence type="ECO:0000256" key="1">
    <source>
        <dbReference type="ARBA" id="ARBA00001971"/>
    </source>
</evidence>
<gene>
    <name evidence="8" type="ORF">K490DRAFT_52193</name>
</gene>
<dbReference type="GO" id="GO:0004497">
    <property type="term" value="F:monooxygenase activity"/>
    <property type="evidence" value="ECO:0007669"/>
    <property type="project" value="UniProtKB-KW"/>
</dbReference>
<evidence type="ECO:0000256" key="7">
    <source>
        <dbReference type="SAM" id="Phobius"/>
    </source>
</evidence>
<comment type="caution">
    <text evidence="8">The sequence shown here is derived from an EMBL/GenBank/DDBJ whole genome shotgun (WGS) entry which is preliminary data.</text>
</comment>
<accession>A0A9P4HMY5</accession>
<dbReference type="PRINTS" id="PR00463">
    <property type="entry name" value="EP450I"/>
</dbReference>
<comment type="cofactor">
    <cofactor evidence="1 5">
        <name>heme</name>
        <dbReference type="ChEBI" id="CHEBI:30413"/>
    </cofactor>
</comment>